<feature type="region of interest" description="Disordered" evidence="1">
    <location>
        <begin position="1"/>
        <end position="22"/>
    </location>
</feature>
<evidence type="ECO:0000256" key="1">
    <source>
        <dbReference type="SAM" id="MobiDB-lite"/>
    </source>
</evidence>
<dbReference type="EMBL" id="JARKIE010000010">
    <property type="protein sequence ID" value="KAJ7704322.1"/>
    <property type="molecule type" value="Genomic_DNA"/>
</dbReference>
<gene>
    <name evidence="2" type="ORF">B0H17DRAFT_8277</name>
</gene>
<sequence>MVSWPSLQRPNCRGVRSPSAPLSGLRWRSSLRKILSRYPDVDCLHLDLMAHYSERNPPWRAFSGLEPIPQSQAPTS</sequence>
<evidence type="ECO:0000313" key="3">
    <source>
        <dbReference type="Proteomes" id="UP001221757"/>
    </source>
</evidence>
<evidence type="ECO:0000313" key="2">
    <source>
        <dbReference type="EMBL" id="KAJ7704322.1"/>
    </source>
</evidence>
<accession>A0AAD7GSG0</accession>
<name>A0AAD7GSG0_MYCRO</name>
<comment type="caution">
    <text evidence="2">The sequence shown here is derived from an EMBL/GenBank/DDBJ whole genome shotgun (WGS) entry which is preliminary data.</text>
</comment>
<dbReference type="AlphaFoldDB" id="A0AAD7GSG0"/>
<protein>
    <submittedName>
        <fullName evidence="2">Uncharacterized protein</fullName>
    </submittedName>
</protein>
<dbReference type="Proteomes" id="UP001221757">
    <property type="component" value="Unassembled WGS sequence"/>
</dbReference>
<proteinExistence type="predicted"/>
<keyword evidence="3" id="KW-1185">Reference proteome</keyword>
<reference evidence="2" key="1">
    <citation type="submission" date="2023-03" db="EMBL/GenBank/DDBJ databases">
        <title>Massive genome expansion in bonnet fungi (Mycena s.s.) driven by repeated elements and novel gene families across ecological guilds.</title>
        <authorList>
            <consortium name="Lawrence Berkeley National Laboratory"/>
            <person name="Harder C.B."/>
            <person name="Miyauchi S."/>
            <person name="Viragh M."/>
            <person name="Kuo A."/>
            <person name="Thoen E."/>
            <person name="Andreopoulos B."/>
            <person name="Lu D."/>
            <person name="Skrede I."/>
            <person name="Drula E."/>
            <person name="Henrissat B."/>
            <person name="Morin E."/>
            <person name="Kohler A."/>
            <person name="Barry K."/>
            <person name="LaButti K."/>
            <person name="Morin E."/>
            <person name="Salamov A."/>
            <person name="Lipzen A."/>
            <person name="Mereny Z."/>
            <person name="Hegedus B."/>
            <person name="Baldrian P."/>
            <person name="Stursova M."/>
            <person name="Weitz H."/>
            <person name="Taylor A."/>
            <person name="Grigoriev I.V."/>
            <person name="Nagy L.G."/>
            <person name="Martin F."/>
            <person name="Kauserud H."/>
        </authorList>
    </citation>
    <scope>NUCLEOTIDE SEQUENCE</scope>
    <source>
        <strain evidence="2">CBHHK067</strain>
    </source>
</reference>
<organism evidence="2 3">
    <name type="scientific">Mycena rosella</name>
    <name type="common">Pink bonnet</name>
    <name type="synonym">Agaricus rosellus</name>
    <dbReference type="NCBI Taxonomy" id="1033263"/>
    <lineage>
        <taxon>Eukaryota</taxon>
        <taxon>Fungi</taxon>
        <taxon>Dikarya</taxon>
        <taxon>Basidiomycota</taxon>
        <taxon>Agaricomycotina</taxon>
        <taxon>Agaricomycetes</taxon>
        <taxon>Agaricomycetidae</taxon>
        <taxon>Agaricales</taxon>
        <taxon>Marasmiineae</taxon>
        <taxon>Mycenaceae</taxon>
        <taxon>Mycena</taxon>
    </lineage>
</organism>